<dbReference type="VEuPathDB" id="PlasmoDB:POWCR01_000222300"/>
<organism evidence="1 2">
    <name type="scientific">Plasmodium ovale</name>
    <name type="common">malaria parasite P. ovale</name>
    <dbReference type="NCBI Taxonomy" id="36330"/>
    <lineage>
        <taxon>Eukaryota</taxon>
        <taxon>Sar</taxon>
        <taxon>Alveolata</taxon>
        <taxon>Apicomplexa</taxon>
        <taxon>Aconoidasida</taxon>
        <taxon>Haemosporida</taxon>
        <taxon>Plasmodiidae</taxon>
        <taxon>Plasmodium</taxon>
        <taxon>Plasmodium (Plasmodium)</taxon>
    </lineage>
</organism>
<proteinExistence type="predicted"/>
<evidence type="ECO:0000313" key="1">
    <source>
        <dbReference type="EMBL" id="SCA48178.1"/>
    </source>
</evidence>
<sequence>MDTNALNEKYPFFKNIWGLYDIFNSSLNSNDSSRYNAICKGIITEDNLEKPLKTELCMKLLRNLVTLSYMTIPEMNFNDRCRNLNDWLFYQTKQIIIDDNVISKIFSELEEKASEFNYNKKCYYSAYNTNFNEPENIIKIKYFVDNITTIKSTLEENNSSTYCLCRHYIYECIDIYRKMIKQYCDTEGKKNAQTCEQVKTFLTTYSFYLSDWIQIKDKIISSTFTQKEYLGECAPKDEAKVLISAKDDNRVIGGVTGTLAGTCLSLLALYKYSPVGPMLRSRLQSWNQKDNNLDEEQELLFDGTGNNNIYSDDMTYHIQYHSL</sequence>
<dbReference type="AlphaFoldDB" id="A0A1D3KWM2"/>
<keyword evidence="2" id="KW-1185">Reference proteome</keyword>
<accession>A0A1D3KWM2</accession>
<gene>
    <name evidence="1" type="primary">PocGH01_00213000</name>
    <name evidence="1" type="ORF">POCGH01_00213000</name>
</gene>
<dbReference type="VEuPathDB" id="PlasmoDB:PocGH01_00213000"/>
<dbReference type="EMBL" id="FLRI01000552">
    <property type="protein sequence ID" value="SCA48178.1"/>
    <property type="molecule type" value="Genomic_DNA"/>
</dbReference>
<name>A0A1D3KWM2_PLAOA</name>
<dbReference type="OrthoDB" id="387366at2759"/>
<reference evidence="1 2" key="1">
    <citation type="submission" date="2016-06" db="EMBL/GenBank/DDBJ databases">
        <authorList>
            <consortium name="Pathogen Informatics"/>
        </authorList>
    </citation>
    <scope>NUCLEOTIDE SEQUENCE [LARGE SCALE GENOMIC DNA]</scope>
    <source>
        <strain evidence="1">PocGH01</strain>
    </source>
</reference>
<dbReference type="Proteomes" id="UP000242942">
    <property type="component" value="Unassembled WGS sequence"/>
</dbReference>
<evidence type="ECO:0000313" key="2">
    <source>
        <dbReference type="Proteomes" id="UP000242942"/>
    </source>
</evidence>
<protein>
    <submittedName>
        <fullName evidence="1">PIR protein</fullName>
    </submittedName>
</protein>